<protein>
    <recommendedName>
        <fullName evidence="2">PPC domain-containing protein</fullName>
    </recommendedName>
</protein>
<name>A0A8I6XUC9_HORVV</name>
<feature type="compositionally biased region" description="Basic and acidic residues" evidence="1">
    <location>
        <begin position="204"/>
        <end position="214"/>
    </location>
</feature>
<dbReference type="PROSITE" id="PS51742">
    <property type="entry name" value="PPC"/>
    <property type="match status" value="1"/>
</dbReference>
<dbReference type="CDD" id="cd11378">
    <property type="entry name" value="DUF296"/>
    <property type="match status" value="1"/>
</dbReference>
<dbReference type="RefSeq" id="XP_044974192.1">
    <property type="nucleotide sequence ID" value="XM_045118257.1"/>
</dbReference>
<feature type="domain" description="PPC" evidence="2">
    <location>
        <begin position="63"/>
        <end position="207"/>
    </location>
</feature>
<reference evidence="4" key="1">
    <citation type="journal article" date="2012" name="Nature">
        <title>A physical, genetic and functional sequence assembly of the barley genome.</title>
        <authorList>
            <consortium name="The International Barley Genome Sequencing Consortium"/>
            <person name="Mayer K.F."/>
            <person name="Waugh R."/>
            <person name="Brown J.W."/>
            <person name="Schulman A."/>
            <person name="Langridge P."/>
            <person name="Platzer M."/>
            <person name="Fincher G.B."/>
            <person name="Muehlbauer G.J."/>
            <person name="Sato K."/>
            <person name="Close T.J."/>
            <person name="Wise R.P."/>
            <person name="Stein N."/>
        </authorList>
    </citation>
    <scope>NUCLEOTIDE SEQUENCE [LARGE SCALE GENOMIC DNA]</scope>
    <source>
        <strain evidence="4">cv. Morex</strain>
    </source>
</reference>
<accession>A0A8I6XUC9</accession>
<evidence type="ECO:0000313" key="3">
    <source>
        <dbReference type="EnsemblPlants" id="HORVU.MOREX.r3.3HG0321840.1.CDS1"/>
    </source>
</evidence>
<keyword evidence="4" id="KW-1185">Reference proteome</keyword>
<dbReference type="GO" id="GO:0005634">
    <property type="term" value="C:nucleus"/>
    <property type="evidence" value="ECO:0000318"/>
    <property type="project" value="GO_Central"/>
</dbReference>
<evidence type="ECO:0000256" key="1">
    <source>
        <dbReference type="SAM" id="MobiDB-lite"/>
    </source>
</evidence>
<dbReference type="InterPro" id="IPR005175">
    <property type="entry name" value="PPC_dom"/>
</dbReference>
<sequence length="293" mass="29965">MAGTEGTSLAQLIERAPELALLPHTLEPAQGPSPASARKRPRGRPLGSRNKPRPPVVLVRESAAAMRPVVLELAAGCDVAGAVAAFARRRGVGVSVLCGRGALAAVTLRLSTSPETSRAVRLEGRFDVLSLSGTVLPAAVEGAGTPPAPFSVSLAGGDGQVVGGTVAGEMTAADGGVVLVAATFVSAEVHRLPEAEAEAVVEEADGRQEQERRPATPPPPPPQAQQMVATSAADLGHIAAYGGVLGWAPGGHPGQVGHYAQHAEQMMLSPWALFPDSRAAPTHPSSSSHHHYL</sequence>
<dbReference type="GO" id="GO:0003700">
    <property type="term" value="F:DNA-binding transcription factor activity"/>
    <property type="evidence" value="ECO:0000318"/>
    <property type="project" value="GO_Central"/>
</dbReference>
<dbReference type="InterPro" id="IPR014476">
    <property type="entry name" value="AHL15-29"/>
</dbReference>
<evidence type="ECO:0000313" key="4">
    <source>
        <dbReference type="Proteomes" id="UP000011116"/>
    </source>
</evidence>
<dbReference type="SMR" id="A0A8I6XUC9"/>
<proteinExistence type="predicted"/>
<dbReference type="EnsemblPlants" id="HORVU.MOREX.r3.3HG0321840.1">
    <property type="protein sequence ID" value="HORVU.MOREX.r3.3HG0321840.1.CDS1"/>
    <property type="gene ID" value="HORVU.MOREX.r3.3HG0321840"/>
</dbReference>
<dbReference type="PANTHER" id="PTHR31100">
    <property type="entry name" value="AT-HOOK MOTIF NUCLEAR-LOCALIZED PROTEIN 15"/>
    <property type="match status" value="1"/>
</dbReference>
<dbReference type="KEGG" id="hvg:123442196"/>
<reference evidence="3" key="2">
    <citation type="submission" date="2020-10" db="EMBL/GenBank/DDBJ databases">
        <authorList>
            <person name="Scholz U."/>
            <person name="Mascher M."/>
            <person name="Fiebig A."/>
        </authorList>
    </citation>
    <scope>NUCLEOTIDE SEQUENCE [LARGE SCALE GENOMIC DNA]</scope>
    <source>
        <strain evidence="3">cv. Morex</strain>
    </source>
</reference>
<dbReference type="Gene3D" id="3.30.1330.80">
    <property type="entry name" value="Hypothetical protein, similar to alpha- acetolactate decarboxylase, domain 2"/>
    <property type="match status" value="1"/>
</dbReference>
<dbReference type="GeneID" id="123442196"/>
<dbReference type="AlphaFoldDB" id="A0A8I6XUC9"/>
<dbReference type="GO" id="GO:0003680">
    <property type="term" value="F:minor groove of adenine-thymine-rich DNA binding"/>
    <property type="evidence" value="ECO:0000318"/>
    <property type="project" value="GO_Central"/>
</dbReference>
<gene>
    <name evidence="3" type="primary">LOC123442196</name>
</gene>
<dbReference type="PANTHER" id="PTHR31100:SF63">
    <property type="entry name" value="AT-HOOK MOTIF NUCLEAR-LOCALIZED PROTEIN"/>
    <property type="match status" value="1"/>
</dbReference>
<dbReference type="OrthoDB" id="782346at2759"/>
<dbReference type="Gramene" id="HORVU.MOREX.r2.3HG0268670.1">
    <property type="protein sequence ID" value="HORVU.MOREX.r2.3HG0268670.1.CDS.1"/>
    <property type="gene ID" value="HORVU.MOREX.r2.3HG0268670"/>
</dbReference>
<evidence type="ECO:0000259" key="2">
    <source>
        <dbReference type="PROSITE" id="PS51742"/>
    </source>
</evidence>
<feature type="region of interest" description="Disordered" evidence="1">
    <location>
        <begin position="197"/>
        <end position="228"/>
    </location>
</feature>
<feature type="region of interest" description="Disordered" evidence="1">
    <location>
        <begin position="25"/>
        <end position="55"/>
    </location>
</feature>
<dbReference type="Gramene" id="HORVU.MOREX.r3.3HG0321840.1">
    <property type="protein sequence ID" value="HORVU.MOREX.r3.3HG0321840.1.CDS1"/>
    <property type="gene ID" value="HORVU.MOREX.r3.3HG0321840"/>
</dbReference>
<organism evidence="3 4">
    <name type="scientific">Hordeum vulgare subsp. vulgare</name>
    <name type="common">Domesticated barley</name>
    <dbReference type="NCBI Taxonomy" id="112509"/>
    <lineage>
        <taxon>Eukaryota</taxon>
        <taxon>Viridiplantae</taxon>
        <taxon>Streptophyta</taxon>
        <taxon>Embryophyta</taxon>
        <taxon>Tracheophyta</taxon>
        <taxon>Spermatophyta</taxon>
        <taxon>Magnoliopsida</taxon>
        <taxon>Liliopsida</taxon>
        <taxon>Poales</taxon>
        <taxon>Poaceae</taxon>
        <taxon>BOP clade</taxon>
        <taxon>Pooideae</taxon>
        <taxon>Triticodae</taxon>
        <taxon>Triticeae</taxon>
        <taxon>Hordeinae</taxon>
        <taxon>Hordeum</taxon>
    </lineage>
</organism>
<reference evidence="3" key="3">
    <citation type="submission" date="2022-01" db="UniProtKB">
        <authorList>
            <consortium name="EnsemblPlants"/>
        </authorList>
    </citation>
    <scope>IDENTIFICATION</scope>
    <source>
        <strain evidence="3">subsp. vulgare</strain>
    </source>
</reference>
<dbReference type="Pfam" id="PF03479">
    <property type="entry name" value="PCC"/>
    <property type="match status" value="1"/>
</dbReference>
<dbReference type="SUPFAM" id="SSF117856">
    <property type="entry name" value="AF0104/ALDC/Ptd012-like"/>
    <property type="match status" value="1"/>
</dbReference>
<dbReference type="Proteomes" id="UP000011116">
    <property type="component" value="Chromosome 3H"/>
</dbReference>